<dbReference type="GO" id="GO:0009570">
    <property type="term" value="C:chloroplast stroma"/>
    <property type="evidence" value="ECO:0007669"/>
    <property type="project" value="TreeGrafter"/>
</dbReference>
<dbReference type="OrthoDB" id="24670at2759"/>
<dbReference type="PANTHER" id="PTHR43326">
    <property type="entry name" value="METHIONYL-TRNA SYNTHETASE"/>
    <property type="match status" value="1"/>
</dbReference>
<keyword evidence="11" id="KW-1185">Reference proteome</keyword>
<dbReference type="Gene3D" id="2.170.220.10">
    <property type="match status" value="1"/>
</dbReference>
<dbReference type="InterPro" id="IPR015413">
    <property type="entry name" value="Methionyl/Leucyl_tRNA_Synth"/>
</dbReference>
<dbReference type="EMBL" id="JAGYWB010000005">
    <property type="protein sequence ID" value="KAI0523495.1"/>
    <property type="molecule type" value="Genomic_DNA"/>
</dbReference>
<name>A0A8T3C2C3_DENNO</name>
<evidence type="ECO:0000313" key="11">
    <source>
        <dbReference type="Proteomes" id="UP000829196"/>
    </source>
</evidence>
<feature type="domain" description="Methionyl/Leucyl tRNA synthetase" evidence="8">
    <location>
        <begin position="23"/>
        <end position="197"/>
    </location>
</feature>
<dbReference type="GO" id="GO:0005524">
    <property type="term" value="F:ATP binding"/>
    <property type="evidence" value="ECO:0007669"/>
    <property type="project" value="UniProtKB-KW"/>
</dbReference>
<accession>A0A8T3C2C3</accession>
<evidence type="ECO:0000256" key="4">
    <source>
        <dbReference type="ARBA" id="ARBA00022840"/>
    </source>
</evidence>
<dbReference type="Pfam" id="PF09334">
    <property type="entry name" value="tRNA-synt_1g"/>
    <property type="match status" value="1"/>
</dbReference>
<dbReference type="SUPFAM" id="SSF47323">
    <property type="entry name" value="Anticodon-binding domain of a subclass of class I aminoacyl-tRNA synthetases"/>
    <property type="match status" value="1"/>
</dbReference>
<evidence type="ECO:0000256" key="1">
    <source>
        <dbReference type="ARBA" id="ARBA00012838"/>
    </source>
</evidence>
<comment type="similarity">
    <text evidence="7">Belongs to the class-I aminoacyl-tRNA synthetase family.</text>
</comment>
<dbReference type="SUPFAM" id="SSF52374">
    <property type="entry name" value="Nucleotidylyl transferase"/>
    <property type="match status" value="1"/>
</dbReference>
<proteinExistence type="inferred from homology"/>
<dbReference type="GO" id="GO:0005739">
    <property type="term" value="C:mitochondrion"/>
    <property type="evidence" value="ECO:0007669"/>
    <property type="project" value="TreeGrafter"/>
</dbReference>
<dbReference type="Pfam" id="PF19303">
    <property type="entry name" value="Anticodon_3"/>
    <property type="match status" value="1"/>
</dbReference>
<keyword evidence="2 7" id="KW-0436">Ligase</keyword>
<dbReference type="InterPro" id="IPR033911">
    <property type="entry name" value="MetRS_core"/>
</dbReference>
<keyword evidence="3 7" id="KW-0547">Nucleotide-binding</keyword>
<feature type="domain" description="Methionyl-tRNA synthetase anticodon-binding" evidence="9">
    <location>
        <begin position="214"/>
        <end position="350"/>
    </location>
</feature>
<evidence type="ECO:0000256" key="5">
    <source>
        <dbReference type="ARBA" id="ARBA00022917"/>
    </source>
</evidence>
<evidence type="ECO:0000256" key="6">
    <source>
        <dbReference type="ARBA" id="ARBA00023146"/>
    </source>
</evidence>
<evidence type="ECO:0000256" key="2">
    <source>
        <dbReference type="ARBA" id="ARBA00022598"/>
    </source>
</evidence>
<dbReference type="GO" id="GO:0006431">
    <property type="term" value="P:methionyl-tRNA aminoacylation"/>
    <property type="evidence" value="ECO:0007669"/>
    <property type="project" value="InterPro"/>
</dbReference>
<reference evidence="10" key="1">
    <citation type="journal article" date="2022" name="Front. Genet.">
        <title>Chromosome-Scale Assembly of the Dendrobium nobile Genome Provides Insights Into the Molecular Mechanism of the Biosynthesis of the Medicinal Active Ingredient of Dendrobium.</title>
        <authorList>
            <person name="Xu Q."/>
            <person name="Niu S.-C."/>
            <person name="Li K.-L."/>
            <person name="Zheng P.-J."/>
            <person name="Zhang X.-J."/>
            <person name="Jia Y."/>
            <person name="Liu Y."/>
            <person name="Niu Y.-X."/>
            <person name="Yu L.-H."/>
            <person name="Chen D.-F."/>
            <person name="Zhang G.-Q."/>
        </authorList>
    </citation>
    <scope>NUCLEOTIDE SEQUENCE</scope>
    <source>
        <tissue evidence="10">Leaf</tissue>
    </source>
</reference>
<keyword evidence="5 7" id="KW-0648">Protein biosynthesis</keyword>
<dbReference type="PANTHER" id="PTHR43326:SF1">
    <property type="entry name" value="METHIONINE--TRNA LIGASE, MITOCHONDRIAL"/>
    <property type="match status" value="1"/>
</dbReference>
<dbReference type="SMR" id="A0A8T3C2C3"/>
<comment type="caution">
    <text evidence="10">The sequence shown here is derived from an EMBL/GenBank/DDBJ whole genome shotgun (WGS) entry which is preliminary data.</text>
</comment>
<evidence type="ECO:0000313" key="10">
    <source>
        <dbReference type="EMBL" id="KAI0523495.1"/>
    </source>
</evidence>
<evidence type="ECO:0000256" key="3">
    <source>
        <dbReference type="ARBA" id="ARBA00022741"/>
    </source>
</evidence>
<dbReference type="Gene3D" id="3.40.50.620">
    <property type="entry name" value="HUPs"/>
    <property type="match status" value="1"/>
</dbReference>
<keyword evidence="6 7" id="KW-0030">Aminoacyl-tRNA synthetase</keyword>
<evidence type="ECO:0000256" key="7">
    <source>
        <dbReference type="RuleBase" id="RU363039"/>
    </source>
</evidence>
<dbReference type="InterPro" id="IPR009080">
    <property type="entry name" value="tRNAsynth_Ia_anticodon-bd"/>
</dbReference>
<dbReference type="PRINTS" id="PR01041">
    <property type="entry name" value="TRNASYNTHMET"/>
</dbReference>
<dbReference type="GO" id="GO:0004825">
    <property type="term" value="F:methionine-tRNA ligase activity"/>
    <property type="evidence" value="ECO:0007669"/>
    <property type="project" value="UniProtKB-EC"/>
</dbReference>
<dbReference type="InterPro" id="IPR023457">
    <property type="entry name" value="Met-tRNA_synth_2"/>
</dbReference>
<dbReference type="EC" id="6.1.1.10" evidence="1"/>
<dbReference type="FunFam" id="1.10.730.10:FF:000028">
    <property type="entry name" value="Methionine--tRNA ligase, chloroplastic/mitochondrial"/>
    <property type="match status" value="1"/>
</dbReference>
<evidence type="ECO:0000259" key="8">
    <source>
        <dbReference type="Pfam" id="PF09334"/>
    </source>
</evidence>
<dbReference type="AlphaFoldDB" id="A0A8T3C2C3"/>
<keyword evidence="4 7" id="KW-0067">ATP-binding</keyword>
<gene>
    <name evidence="10" type="ORF">KFK09_005890</name>
</gene>
<dbReference type="InterPro" id="IPR041872">
    <property type="entry name" value="Anticodon_Met"/>
</dbReference>
<dbReference type="CDD" id="cd07957">
    <property type="entry name" value="Anticodon_Ia_Met"/>
    <property type="match status" value="1"/>
</dbReference>
<evidence type="ECO:0000259" key="9">
    <source>
        <dbReference type="Pfam" id="PF19303"/>
    </source>
</evidence>
<dbReference type="Gene3D" id="1.10.730.10">
    <property type="entry name" value="Isoleucyl-tRNA Synthetase, Domain 1"/>
    <property type="match status" value="1"/>
</dbReference>
<organism evidence="10 11">
    <name type="scientific">Dendrobium nobile</name>
    <name type="common">Orchid</name>
    <dbReference type="NCBI Taxonomy" id="94219"/>
    <lineage>
        <taxon>Eukaryota</taxon>
        <taxon>Viridiplantae</taxon>
        <taxon>Streptophyta</taxon>
        <taxon>Embryophyta</taxon>
        <taxon>Tracheophyta</taxon>
        <taxon>Spermatophyta</taxon>
        <taxon>Magnoliopsida</taxon>
        <taxon>Liliopsida</taxon>
        <taxon>Asparagales</taxon>
        <taxon>Orchidaceae</taxon>
        <taxon>Epidendroideae</taxon>
        <taxon>Malaxideae</taxon>
        <taxon>Dendrobiinae</taxon>
        <taxon>Dendrobium</taxon>
    </lineage>
</organism>
<sequence length="379" mass="41964">MAAKCRNVRHLLYSSEASDSMWEVQGWIINGLRDFSISRSSVEWGIPVPTDDKQTIYVWFDALLGYVSALLDKDVQPSLEKAVGAGWPASLHLIGKDILRFHAVYWPAMLMSAGISPPKMVFGHGFLTKDGMKMGKTLGNTLEPKDLVDRFGSDAVRYFLLREIEFGNDGDFSEERFININNAHLANTIGNLLNRTLGLLKKNCQSTLAINSTTAAEGNKFKDTVENLVNKAKIHYENLSLSSACESVLEIGNAGNIYMDERAPWSLFKQGGSSYETASKDLVLILEAMRIIAVALSPVAPNLSWRIYAQLGFSKDEFEATTWSDTRWGGLKAGSVMAEPKPVFARIESRNDGEEGIIEATEKMSKAKKKNRNQGLVQA</sequence>
<protein>
    <recommendedName>
        <fullName evidence="1">methionine--tRNA ligase</fullName>
        <ecNumber evidence="1">6.1.1.10</ecNumber>
    </recommendedName>
</protein>
<dbReference type="Proteomes" id="UP000829196">
    <property type="component" value="Unassembled WGS sequence"/>
</dbReference>
<dbReference type="InterPro" id="IPR014729">
    <property type="entry name" value="Rossmann-like_a/b/a_fold"/>
</dbReference>